<evidence type="ECO:0000313" key="6">
    <source>
        <dbReference type="EMBL" id="MFC5587358.1"/>
    </source>
</evidence>
<dbReference type="SUPFAM" id="SSF46785">
    <property type="entry name" value="Winged helix' DNA-binding domain"/>
    <property type="match status" value="1"/>
</dbReference>
<keyword evidence="3" id="KW-0804">Transcription</keyword>
<dbReference type="InterPro" id="IPR029016">
    <property type="entry name" value="GAF-like_dom_sf"/>
</dbReference>
<evidence type="ECO:0000256" key="3">
    <source>
        <dbReference type="ARBA" id="ARBA00023163"/>
    </source>
</evidence>
<keyword evidence="7" id="KW-1185">Reference proteome</keyword>
<feature type="domain" description="IclR-ED" evidence="5">
    <location>
        <begin position="74"/>
        <end position="256"/>
    </location>
</feature>
<dbReference type="RefSeq" id="WP_381429299.1">
    <property type="nucleotide sequence ID" value="NZ_JBHSNO010000001.1"/>
</dbReference>
<keyword evidence="1" id="KW-0805">Transcription regulation</keyword>
<dbReference type="InterPro" id="IPR005471">
    <property type="entry name" value="Tscrpt_reg_IclR_N"/>
</dbReference>
<accession>A0ABW0TDV8</accession>
<evidence type="ECO:0000313" key="7">
    <source>
        <dbReference type="Proteomes" id="UP001596109"/>
    </source>
</evidence>
<dbReference type="InterPro" id="IPR036390">
    <property type="entry name" value="WH_DNA-bd_sf"/>
</dbReference>
<name>A0ABW0TDV8_9BACL</name>
<protein>
    <submittedName>
        <fullName evidence="6">IclR family transcriptional regulator</fullName>
    </submittedName>
</protein>
<evidence type="ECO:0000256" key="1">
    <source>
        <dbReference type="ARBA" id="ARBA00023015"/>
    </source>
</evidence>
<reference evidence="7" key="1">
    <citation type="journal article" date="2019" name="Int. J. Syst. Evol. Microbiol.">
        <title>The Global Catalogue of Microorganisms (GCM) 10K type strain sequencing project: providing services to taxonomists for standard genome sequencing and annotation.</title>
        <authorList>
            <consortium name="The Broad Institute Genomics Platform"/>
            <consortium name="The Broad Institute Genome Sequencing Center for Infectious Disease"/>
            <person name="Wu L."/>
            <person name="Ma J."/>
        </authorList>
    </citation>
    <scope>NUCLEOTIDE SEQUENCE [LARGE SCALE GENOMIC DNA]</scope>
    <source>
        <strain evidence="7">CGMCC 4.1434</strain>
    </source>
</reference>
<gene>
    <name evidence="6" type="ORF">ACFPRA_00355</name>
</gene>
<evidence type="ECO:0000259" key="4">
    <source>
        <dbReference type="PROSITE" id="PS51077"/>
    </source>
</evidence>
<feature type="domain" description="HTH iclR-type" evidence="4">
    <location>
        <begin position="11"/>
        <end position="73"/>
    </location>
</feature>
<dbReference type="Pfam" id="PF01614">
    <property type="entry name" value="IclR_C"/>
    <property type="match status" value="1"/>
</dbReference>
<dbReference type="SMART" id="SM00346">
    <property type="entry name" value="HTH_ICLR"/>
    <property type="match status" value="1"/>
</dbReference>
<dbReference type="Gene3D" id="1.10.10.10">
    <property type="entry name" value="Winged helix-like DNA-binding domain superfamily/Winged helix DNA-binding domain"/>
    <property type="match status" value="1"/>
</dbReference>
<dbReference type="PROSITE" id="PS51078">
    <property type="entry name" value="ICLR_ED"/>
    <property type="match status" value="1"/>
</dbReference>
<dbReference type="EMBL" id="JBHSNO010000001">
    <property type="protein sequence ID" value="MFC5587358.1"/>
    <property type="molecule type" value="Genomic_DNA"/>
</dbReference>
<dbReference type="PANTHER" id="PTHR30136">
    <property type="entry name" value="HELIX-TURN-HELIX TRANSCRIPTIONAL REGULATOR, ICLR FAMILY"/>
    <property type="match status" value="1"/>
</dbReference>
<keyword evidence="2" id="KW-0238">DNA-binding</keyword>
<proteinExistence type="predicted"/>
<dbReference type="Pfam" id="PF09339">
    <property type="entry name" value="HTH_IclR"/>
    <property type="match status" value="1"/>
</dbReference>
<evidence type="ECO:0000259" key="5">
    <source>
        <dbReference type="PROSITE" id="PS51078"/>
    </source>
</evidence>
<dbReference type="PROSITE" id="PS51077">
    <property type="entry name" value="HTH_ICLR"/>
    <property type="match status" value="1"/>
</dbReference>
<dbReference type="Gene3D" id="3.30.450.40">
    <property type="match status" value="1"/>
</dbReference>
<comment type="caution">
    <text evidence="6">The sequence shown here is derived from an EMBL/GenBank/DDBJ whole genome shotgun (WGS) entry which is preliminary data.</text>
</comment>
<dbReference type="InterPro" id="IPR050707">
    <property type="entry name" value="HTH_MetabolicPath_Reg"/>
</dbReference>
<dbReference type="InterPro" id="IPR036388">
    <property type="entry name" value="WH-like_DNA-bd_sf"/>
</dbReference>
<dbReference type="PANTHER" id="PTHR30136:SF35">
    <property type="entry name" value="HTH-TYPE TRANSCRIPTIONAL REGULATOR RV1719"/>
    <property type="match status" value="1"/>
</dbReference>
<sequence>MPHTTKDKYILSSVKNAMRILRLFNTKQNELGLTSIAEQIQVPKSTAHRMVSILMKENFLSQNPRSGKYRLGLSLLTLGGVISTHHEMYKEALPTVQSLVNLLNETAHICLLENDEVAYLFRKESERHHRLITQIGRKNPIHCTSEGLCILAFQDQRTIERVLSMPMYPYTPATFTLPEQVLEELEKILQRGYALSKDQFYEGFVGIAAPIRDYTQNVVSSLSIIGSTTTITPDRYHFFIEEIVEAAAEISEHLGYY</sequence>
<evidence type="ECO:0000256" key="2">
    <source>
        <dbReference type="ARBA" id="ARBA00023125"/>
    </source>
</evidence>
<dbReference type="Proteomes" id="UP001596109">
    <property type="component" value="Unassembled WGS sequence"/>
</dbReference>
<organism evidence="6 7">
    <name type="scientific">Sporosarcina soli</name>
    <dbReference type="NCBI Taxonomy" id="334736"/>
    <lineage>
        <taxon>Bacteria</taxon>
        <taxon>Bacillati</taxon>
        <taxon>Bacillota</taxon>
        <taxon>Bacilli</taxon>
        <taxon>Bacillales</taxon>
        <taxon>Caryophanaceae</taxon>
        <taxon>Sporosarcina</taxon>
    </lineage>
</organism>
<dbReference type="SUPFAM" id="SSF55781">
    <property type="entry name" value="GAF domain-like"/>
    <property type="match status" value="1"/>
</dbReference>
<dbReference type="InterPro" id="IPR014757">
    <property type="entry name" value="Tscrpt_reg_IclR_C"/>
</dbReference>